<evidence type="ECO:0000256" key="2">
    <source>
        <dbReference type="SAM" id="Phobius"/>
    </source>
</evidence>
<reference evidence="4" key="1">
    <citation type="submission" date="2016-11" db="UniProtKB">
        <authorList>
            <consortium name="WormBaseParasite"/>
        </authorList>
    </citation>
    <scope>IDENTIFICATION</scope>
</reference>
<proteinExistence type="predicted"/>
<protein>
    <submittedName>
        <fullName evidence="4">Uncharacterized protein</fullName>
    </submittedName>
</protein>
<keyword evidence="2" id="KW-1133">Transmembrane helix</keyword>
<feature type="region of interest" description="Disordered" evidence="1">
    <location>
        <begin position="69"/>
        <end position="111"/>
    </location>
</feature>
<sequence length="210" mass="24639">MIPSTSTDLPIADHIPEVQIESDYEDAVSSGEELSKLCTTLKTHLVTASKTRREKKSLSKILSNRERMAQYYSRESSSEHSSLEKLQPAEMRSRRGTGPSKRRSNSSSEHSGDWKVLNLAFQEMAHYPLLMQLNEQLMEISRQLNSVEATNALQLKVIMHLLNRVSRRRTTWTQTICRFLRNFQFFFFAFSWPFIARLIYLWYLRMIRSR</sequence>
<dbReference type="AlphaFoldDB" id="A0A1I7UJZ3"/>
<name>A0A1I7UJZ3_9PELO</name>
<keyword evidence="2" id="KW-0472">Membrane</keyword>
<dbReference type="Proteomes" id="UP000095282">
    <property type="component" value="Unplaced"/>
</dbReference>
<dbReference type="eggNOG" id="ENOG502SXWX">
    <property type="taxonomic scope" value="Eukaryota"/>
</dbReference>
<organism evidence="3 4">
    <name type="scientific">Caenorhabditis tropicalis</name>
    <dbReference type="NCBI Taxonomy" id="1561998"/>
    <lineage>
        <taxon>Eukaryota</taxon>
        <taxon>Metazoa</taxon>
        <taxon>Ecdysozoa</taxon>
        <taxon>Nematoda</taxon>
        <taxon>Chromadorea</taxon>
        <taxon>Rhabditida</taxon>
        <taxon>Rhabditina</taxon>
        <taxon>Rhabditomorpha</taxon>
        <taxon>Rhabditoidea</taxon>
        <taxon>Rhabditidae</taxon>
        <taxon>Peloderinae</taxon>
        <taxon>Caenorhabditis</taxon>
    </lineage>
</organism>
<evidence type="ECO:0000313" key="3">
    <source>
        <dbReference type="Proteomes" id="UP000095282"/>
    </source>
</evidence>
<evidence type="ECO:0000313" key="4">
    <source>
        <dbReference type="WBParaSite" id="Csp11.Scaffold630.g16724.t1"/>
    </source>
</evidence>
<accession>A0A1I7UJZ3</accession>
<keyword evidence="3" id="KW-1185">Reference proteome</keyword>
<dbReference type="WBParaSite" id="Csp11.Scaffold630.g16724.t1">
    <property type="protein sequence ID" value="Csp11.Scaffold630.g16724.t1"/>
    <property type="gene ID" value="Csp11.Scaffold630.g16724"/>
</dbReference>
<keyword evidence="2" id="KW-0812">Transmembrane</keyword>
<feature type="transmembrane region" description="Helical" evidence="2">
    <location>
        <begin position="183"/>
        <end position="204"/>
    </location>
</feature>
<evidence type="ECO:0000256" key="1">
    <source>
        <dbReference type="SAM" id="MobiDB-lite"/>
    </source>
</evidence>